<evidence type="ECO:0000256" key="2">
    <source>
        <dbReference type="SAM" id="SignalP"/>
    </source>
</evidence>
<keyword evidence="4" id="KW-1185">Reference proteome</keyword>
<organism evidence="3 4">
    <name type="scientific">Pricia mediterranea</name>
    <dbReference type="NCBI Taxonomy" id="3076079"/>
    <lineage>
        <taxon>Bacteria</taxon>
        <taxon>Pseudomonadati</taxon>
        <taxon>Bacteroidota</taxon>
        <taxon>Flavobacteriia</taxon>
        <taxon>Flavobacteriales</taxon>
        <taxon>Flavobacteriaceae</taxon>
        <taxon>Pricia</taxon>
    </lineage>
</organism>
<dbReference type="PROSITE" id="PS51257">
    <property type="entry name" value="PROKAR_LIPOPROTEIN"/>
    <property type="match status" value="1"/>
</dbReference>
<gene>
    <name evidence="3" type="ORF">RQM65_11900</name>
</gene>
<dbReference type="EMBL" id="JAVTTP010000001">
    <property type="protein sequence ID" value="MDT7829372.1"/>
    <property type="molecule type" value="Genomic_DNA"/>
</dbReference>
<dbReference type="InterPro" id="IPR000801">
    <property type="entry name" value="Esterase-like"/>
</dbReference>
<evidence type="ECO:0000256" key="1">
    <source>
        <dbReference type="ARBA" id="ARBA00022729"/>
    </source>
</evidence>
<dbReference type="SUPFAM" id="SSF53474">
    <property type="entry name" value="alpha/beta-Hydrolases"/>
    <property type="match status" value="1"/>
</dbReference>
<proteinExistence type="predicted"/>
<dbReference type="InterPro" id="IPR050955">
    <property type="entry name" value="Plant_Biomass_Hydrol_Est"/>
</dbReference>
<protein>
    <submittedName>
        <fullName evidence="3">Prolyl oligopeptidase family serine peptidase</fullName>
    </submittedName>
</protein>
<reference evidence="3 4" key="1">
    <citation type="submission" date="2023-09" db="EMBL/GenBank/DDBJ databases">
        <title>Novel taxa isolated from Blanes Bay.</title>
        <authorList>
            <person name="Rey-Velasco X."/>
            <person name="Lucena T."/>
        </authorList>
    </citation>
    <scope>NUCLEOTIDE SEQUENCE [LARGE SCALE GENOMIC DNA]</scope>
    <source>
        <strain evidence="3 4">S334</strain>
    </source>
</reference>
<dbReference type="InterPro" id="IPR029058">
    <property type="entry name" value="AB_hydrolase_fold"/>
</dbReference>
<feature type="chain" id="PRO_5045332625" evidence="2">
    <location>
        <begin position="22"/>
        <end position="261"/>
    </location>
</feature>
<sequence length="261" mass="29355">MRTKKLLSTVLLLSYGCVALAQEHSLYKKEHFIDGKDTLLYRILYPKNFSEDDSYPLILFLHGGGERGNDNEKQLTHGSRLFANPSHRKEFPAIVIFPQCPADNYWSNVAVDRSSYPIGLDFQYAKGPTEPLSLVMELLDEFRSKDYVDRNQMYVMGLSMGGMGTYELLSRKPDVFAAAISICGAGEPESVTNYATKVPLWAFHGARDNVVDPQHSLTMVSALLKEGGHPKFTLYDDANHNSWDNAFGEPGLLPWLFSHSR</sequence>
<name>A0ABU3L6Q9_9FLAO</name>
<dbReference type="Pfam" id="PF00756">
    <property type="entry name" value="Esterase"/>
    <property type="match status" value="1"/>
</dbReference>
<accession>A0ABU3L6Q9</accession>
<feature type="signal peptide" evidence="2">
    <location>
        <begin position="1"/>
        <end position="21"/>
    </location>
</feature>
<dbReference type="PANTHER" id="PTHR43037:SF1">
    <property type="entry name" value="BLL1128 PROTEIN"/>
    <property type="match status" value="1"/>
</dbReference>
<keyword evidence="1 2" id="KW-0732">Signal</keyword>
<dbReference type="RefSeq" id="WP_314015261.1">
    <property type="nucleotide sequence ID" value="NZ_JAVTTP010000001.1"/>
</dbReference>
<evidence type="ECO:0000313" key="4">
    <source>
        <dbReference type="Proteomes" id="UP001250656"/>
    </source>
</evidence>
<comment type="caution">
    <text evidence="3">The sequence shown here is derived from an EMBL/GenBank/DDBJ whole genome shotgun (WGS) entry which is preliminary data.</text>
</comment>
<dbReference type="Gene3D" id="3.40.50.1820">
    <property type="entry name" value="alpha/beta hydrolase"/>
    <property type="match status" value="1"/>
</dbReference>
<dbReference type="Proteomes" id="UP001250656">
    <property type="component" value="Unassembled WGS sequence"/>
</dbReference>
<evidence type="ECO:0000313" key="3">
    <source>
        <dbReference type="EMBL" id="MDT7829372.1"/>
    </source>
</evidence>
<dbReference type="PANTHER" id="PTHR43037">
    <property type="entry name" value="UNNAMED PRODUCT-RELATED"/>
    <property type="match status" value="1"/>
</dbReference>